<proteinExistence type="predicted"/>
<keyword evidence="3" id="KW-0946">Virion</keyword>
<comment type="subcellular location">
    <subcellularLocation>
        <location evidence="1">Virion</location>
    </subcellularLocation>
</comment>
<dbReference type="Pfam" id="PF01193">
    <property type="entry name" value="RNA_pol_L"/>
    <property type="match status" value="1"/>
</dbReference>
<dbReference type="Pfam" id="PF13656">
    <property type="entry name" value="RNA_pol_L_2"/>
    <property type="match status" value="1"/>
</dbReference>
<evidence type="ECO:0000256" key="3">
    <source>
        <dbReference type="ARBA" id="ARBA00022844"/>
    </source>
</evidence>
<accession>A0A6C0CS04</accession>
<dbReference type="Gene3D" id="3.30.1360.10">
    <property type="entry name" value="RNA polymerase, RBP11-like subunit"/>
    <property type="match status" value="2"/>
</dbReference>
<reference evidence="6" key="1">
    <citation type="journal article" date="2020" name="Nature">
        <title>Giant virus diversity and host interactions through global metagenomics.</title>
        <authorList>
            <person name="Schulz F."/>
            <person name="Roux S."/>
            <person name="Paez-Espino D."/>
            <person name="Jungbluth S."/>
            <person name="Walsh D.A."/>
            <person name="Denef V.J."/>
            <person name="McMahon K.D."/>
            <person name="Konstantinidis K.T."/>
            <person name="Eloe-Fadrosh E.A."/>
            <person name="Kyrpides N.C."/>
            <person name="Woyke T."/>
        </authorList>
    </citation>
    <scope>NUCLEOTIDE SEQUENCE</scope>
    <source>
        <strain evidence="6">GVMAG-M-3300021425-30</strain>
    </source>
</reference>
<dbReference type="SUPFAM" id="SSF55257">
    <property type="entry name" value="RBP11-like subunits of RNA polymerase"/>
    <property type="match status" value="2"/>
</dbReference>
<keyword evidence="4" id="KW-0804">Transcription</keyword>
<evidence type="ECO:0000313" key="6">
    <source>
        <dbReference type="EMBL" id="QHT06469.1"/>
    </source>
</evidence>
<evidence type="ECO:0000256" key="1">
    <source>
        <dbReference type="ARBA" id="ARBA00004328"/>
    </source>
</evidence>
<feature type="domain" description="DNA-directed RNA polymerase RpoA/D/Rpb3-type" evidence="5">
    <location>
        <begin position="14"/>
        <end position="266"/>
    </location>
</feature>
<keyword evidence="2" id="KW-0240">DNA-directed RNA polymerase</keyword>
<dbReference type="Gene3D" id="2.170.120.12">
    <property type="entry name" value="DNA-directed RNA polymerase, insert domain"/>
    <property type="match status" value="1"/>
</dbReference>
<evidence type="ECO:0000259" key="5">
    <source>
        <dbReference type="SMART" id="SM00662"/>
    </source>
</evidence>
<dbReference type="InterPro" id="IPR011263">
    <property type="entry name" value="DNA-dir_RNA_pol_RpoA/D/Rpb3"/>
</dbReference>
<dbReference type="InterPro" id="IPR036603">
    <property type="entry name" value="RBP11-like"/>
</dbReference>
<organism evidence="6">
    <name type="scientific">viral metagenome</name>
    <dbReference type="NCBI Taxonomy" id="1070528"/>
    <lineage>
        <taxon>unclassified sequences</taxon>
        <taxon>metagenomes</taxon>
        <taxon>organismal metagenomes</taxon>
    </lineage>
</organism>
<dbReference type="PANTHER" id="PTHR11800">
    <property type="entry name" value="DNA-DIRECTED RNA POLYMERASE"/>
    <property type="match status" value="1"/>
</dbReference>
<dbReference type="GO" id="GO:0006351">
    <property type="term" value="P:DNA-templated transcription"/>
    <property type="evidence" value="ECO:0007669"/>
    <property type="project" value="InterPro"/>
</dbReference>
<evidence type="ECO:0000256" key="4">
    <source>
        <dbReference type="ARBA" id="ARBA00023163"/>
    </source>
</evidence>
<dbReference type="GO" id="GO:0044423">
    <property type="term" value="C:virion component"/>
    <property type="evidence" value="ECO:0007669"/>
    <property type="project" value="UniProtKB-KW"/>
</dbReference>
<dbReference type="InterPro" id="IPR050518">
    <property type="entry name" value="Rpo3/RPB3_RNA_Pol_subunit"/>
</dbReference>
<dbReference type="GO" id="GO:0003899">
    <property type="term" value="F:DNA-directed RNA polymerase activity"/>
    <property type="evidence" value="ECO:0007669"/>
    <property type="project" value="InterPro"/>
</dbReference>
<dbReference type="PANTHER" id="PTHR11800:SF2">
    <property type="entry name" value="DNA-DIRECTED RNA POLYMERASE II SUBUNIT RPB3"/>
    <property type="match status" value="1"/>
</dbReference>
<dbReference type="GO" id="GO:0000428">
    <property type="term" value="C:DNA-directed RNA polymerase complex"/>
    <property type="evidence" value="ECO:0007669"/>
    <property type="project" value="UniProtKB-KW"/>
</dbReference>
<evidence type="ECO:0000256" key="2">
    <source>
        <dbReference type="ARBA" id="ARBA00022478"/>
    </source>
</evidence>
<name>A0A6C0CS04_9ZZZZ</name>
<dbReference type="SMART" id="SM00662">
    <property type="entry name" value="RPOLD"/>
    <property type="match status" value="1"/>
</dbReference>
<protein>
    <recommendedName>
        <fullName evidence="5">DNA-directed RNA polymerase RpoA/D/Rpb3-type domain-containing protein</fullName>
    </recommendedName>
</protein>
<sequence length="373" mass="42603">MNPTISNLSEENNMLTFRLSGVNVSFANAIRRIMLSEVPCVIMKAAPYESCTIDITTNTTRMNNELLKQRIACVPVHINDTTAPIDNYVIEVDKTNESDVIDFVTTEDFKIKDKTTDKYLSQSQVRAIFPPDPITNEYIDITRLRPRISAELEGEQLTFTATFDIGYAKQDGAYNVVSTACYQNTPDPDAISREWADVEKKLRSEGKNTEQIEFEKKDFYYLQAQKLFVSDSFDFTVETVGQFTNMDVVFRSTHVMLDKLKMFKQAVQTNPEIISQSDTTLQNGFDIKLIGEDYTLGKAIEYVLYNKYYSMDDSKPLNFCGFRKPHPHIDESLIRIAFREPNEKSNVVSMLVDSAKSLEKVFQTIADDFKPAE</sequence>
<dbReference type="InterPro" id="IPR009025">
    <property type="entry name" value="RBP11-like_dimer"/>
</dbReference>
<dbReference type="GO" id="GO:0046983">
    <property type="term" value="F:protein dimerization activity"/>
    <property type="evidence" value="ECO:0007669"/>
    <property type="project" value="InterPro"/>
</dbReference>
<dbReference type="EMBL" id="MN739469">
    <property type="protein sequence ID" value="QHT06469.1"/>
    <property type="molecule type" value="Genomic_DNA"/>
</dbReference>
<dbReference type="InterPro" id="IPR036643">
    <property type="entry name" value="RNApol_insert_sf"/>
</dbReference>
<dbReference type="AlphaFoldDB" id="A0A6C0CS04"/>